<feature type="domain" description="Glycosyltransferase subfamily 4-like N-terminal" evidence="1">
    <location>
        <begin position="20"/>
        <end position="167"/>
    </location>
</feature>
<protein>
    <submittedName>
        <fullName evidence="2">Glycosyltransferase</fullName>
    </submittedName>
</protein>
<evidence type="ECO:0000259" key="1">
    <source>
        <dbReference type="Pfam" id="PF13439"/>
    </source>
</evidence>
<dbReference type="PANTHER" id="PTHR12526">
    <property type="entry name" value="GLYCOSYLTRANSFERASE"/>
    <property type="match status" value="1"/>
</dbReference>
<dbReference type="RefSeq" id="WP_155478810.1">
    <property type="nucleotide sequence ID" value="NZ_WNKV01000003.1"/>
</dbReference>
<dbReference type="EMBL" id="WNKV01000003">
    <property type="protein sequence ID" value="MTW15577.1"/>
    <property type="molecule type" value="Genomic_DNA"/>
</dbReference>
<dbReference type="Gene3D" id="3.40.50.2000">
    <property type="entry name" value="Glycogen Phosphorylase B"/>
    <property type="match status" value="2"/>
</dbReference>
<gene>
    <name evidence="2" type="ORF">GJ689_05070</name>
</gene>
<evidence type="ECO:0000313" key="2">
    <source>
        <dbReference type="EMBL" id="MTW15577.1"/>
    </source>
</evidence>
<dbReference type="SUPFAM" id="SSF53756">
    <property type="entry name" value="UDP-Glycosyltransferase/glycogen phosphorylase"/>
    <property type="match status" value="1"/>
</dbReference>
<dbReference type="AlphaFoldDB" id="A0A9X4XJ75"/>
<name>A0A9X4XJ75_9BRAD</name>
<evidence type="ECO:0000313" key="3">
    <source>
        <dbReference type="Proteomes" id="UP000438991"/>
    </source>
</evidence>
<dbReference type="InterPro" id="IPR028098">
    <property type="entry name" value="Glyco_trans_4-like_N"/>
</dbReference>
<organism evidence="2 3">
    <name type="scientific">Rhodoplanes serenus</name>
    <dbReference type="NCBI Taxonomy" id="200615"/>
    <lineage>
        <taxon>Bacteria</taxon>
        <taxon>Pseudomonadati</taxon>
        <taxon>Pseudomonadota</taxon>
        <taxon>Alphaproteobacteria</taxon>
        <taxon>Hyphomicrobiales</taxon>
        <taxon>Nitrobacteraceae</taxon>
        <taxon>Rhodoplanes</taxon>
    </lineage>
</organism>
<comment type="caution">
    <text evidence="2">The sequence shown here is derived from an EMBL/GenBank/DDBJ whole genome shotgun (WGS) entry which is preliminary data.</text>
</comment>
<sequence>MPLTVLSVAYPFAPVGPDAVGGAEQVLHALDAALIAAGHRSIVIAAAGSQVAGELMALPPIGDLLDDDAVARGRRAAADRITAVLRSRRIDLLHLHGVDFDHYRPAGPPNSPPVVATLHLPLAWYAEAALMPRPGTHLVCVSASQRATRPDLAGRLAVIENGVAVDRFAPGRRRCGYALMLARICPEKGVHLALDAARRADVPLLIAGETFPYTAHRRYFDEEVRPRLDARRRFLGPVGFPRKRRLLAAARCLLVPSLAPETSSLVAREALAAGTPVVGFATGALAEAIDEGITGFLVDDDAAMADAIPHCDALDRDACRAVAERRFALATMTDAYLSLYRCLAGIEARPGAAA</sequence>
<dbReference type="GO" id="GO:0016757">
    <property type="term" value="F:glycosyltransferase activity"/>
    <property type="evidence" value="ECO:0007669"/>
    <property type="project" value="UniProtKB-ARBA"/>
</dbReference>
<dbReference type="PANTHER" id="PTHR12526:SF595">
    <property type="entry name" value="BLL5217 PROTEIN"/>
    <property type="match status" value="1"/>
</dbReference>
<proteinExistence type="predicted"/>
<dbReference type="Pfam" id="PF13692">
    <property type="entry name" value="Glyco_trans_1_4"/>
    <property type="match status" value="1"/>
</dbReference>
<accession>A0A9X4XJ75</accession>
<dbReference type="Proteomes" id="UP000438991">
    <property type="component" value="Unassembled WGS sequence"/>
</dbReference>
<reference evidence="2 3" key="1">
    <citation type="submission" date="2019-11" db="EMBL/GenBank/DDBJ databases">
        <title>Whole-genome sequence of Rhodoplanes serenus DSM 18633, type strain.</title>
        <authorList>
            <person name="Kyndt J.A."/>
            <person name="Meyer T.E."/>
        </authorList>
    </citation>
    <scope>NUCLEOTIDE SEQUENCE [LARGE SCALE GENOMIC DNA]</scope>
    <source>
        <strain evidence="2 3">DSM 18633</strain>
    </source>
</reference>
<dbReference type="Pfam" id="PF13439">
    <property type="entry name" value="Glyco_transf_4"/>
    <property type="match status" value="1"/>
</dbReference>